<dbReference type="PROSITE" id="PS51257">
    <property type="entry name" value="PROKAR_LIPOPROTEIN"/>
    <property type="match status" value="1"/>
</dbReference>
<organism evidence="1 2">
    <name type="scientific">Adhaeribacter swui</name>
    <dbReference type="NCBI Taxonomy" id="2086471"/>
    <lineage>
        <taxon>Bacteria</taxon>
        <taxon>Pseudomonadati</taxon>
        <taxon>Bacteroidota</taxon>
        <taxon>Cytophagia</taxon>
        <taxon>Cytophagales</taxon>
        <taxon>Hymenobacteraceae</taxon>
        <taxon>Adhaeribacter</taxon>
    </lineage>
</organism>
<dbReference type="Proteomes" id="UP000515237">
    <property type="component" value="Chromosome"/>
</dbReference>
<evidence type="ECO:0000313" key="2">
    <source>
        <dbReference type="Proteomes" id="UP000515237"/>
    </source>
</evidence>
<dbReference type="Pfam" id="PF20113">
    <property type="entry name" value="DUF6503"/>
    <property type="match status" value="1"/>
</dbReference>
<dbReference type="RefSeq" id="WP_185270501.1">
    <property type="nucleotide sequence ID" value="NZ_CP055156.1"/>
</dbReference>
<dbReference type="InterPro" id="IPR045444">
    <property type="entry name" value="DUF6503"/>
</dbReference>
<keyword evidence="2" id="KW-1185">Reference proteome</keyword>
<dbReference type="AlphaFoldDB" id="A0A7G7GA34"/>
<proteinExistence type="predicted"/>
<evidence type="ECO:0000313" key="1">
    <source>
        <dbReference type="EMBL" id="QNF34018.1"/>
    </source>
</evidence>
<sequence>MRSIQLLALFVLICLGSGCQSRQTKQEAAPTEPADKEAQQIVDKAIARHGGKRFENLQIAFDFRDRHYEASRQGGIYTYTRSFTDSTGQVKDVLTNDSFTRTINGQVQKLPDERVKAFTASVNSVIYFALLPFGLNDPAVKKELIGTTTIKNTPYAKIKITFTQEGGGTDFKDEFLYFINQQTNTLDYFGYTYATEGGGIRFREAINPREIKGIRFQDYVNYAPTDSLDFWQIEQQFSAGKLKEFSRIELQNIQVKNS</sequence>
<name>A0A7G7GA34_9BACT</name>
<protein>
    <recommendedName>
        <fullName evidence="3">Deoxyribose-phosphate aldolase</fullName>
    </recommendedName>
</protein>
<gene>
    <name evidence="1" type="ORF">HUW51_15295</name>
</gene>
<dbReference type="KEGG" id="aswu:HUW51_15295"/>
<accession>A0A7G7GA34</accession>
<dbReference type="EMBL" id="CP055156">
    <property type="protein sequence ID" value="QNF34018.1"/>
    <property type="molecule type" value="Genomic_DNA"/>
</dbReference>
<reference evidence="1 2" key="1">
    <citation type="journal article" date="2018" name="Int. J. Syst. Evol. Microbiol.">
        <title>Adhaeribacter swui sp. nov., isolated from wet mud.</title>
        <authorList>
            <person name="Kim D.U."/>
            <person name="Kim K.W."/>
            <person name="Kang M.S."/>
            <person name="Kim J.Y."/>
            <person name="Jang J.H."/>
            <person name="Kim M.K."/>
        </authorList>
    </citation>
    <scope>NUCLEOTIDE SEQUENCE [LARGE SCALE GENOMIC DNA]</scope>
    <source>
        <strain evidence="1 2">KCTC 52873</strain>
    </source>
</reference>
<evidence type="ECO:0008006" key="3">
    <source>
        <dbReference type="Google" id="ProtNLM"/>
    </source>
</evidence>